<sequence>MKDLKIQPYLIFNGQCEAAIDFYRQALDAEVEMMMRFKECPDPLPDMNMDEIGERIMHASLRVHGNVLMLSDGCGESGKFEGISLSINLKDTEMAKQLFDNLAADGKVNMPLSKTFWSPLFGMVEDRFGVSWMVNIEAEQNAGA</sequence>
<dbReference type="SUPFAM" id="SSF54593">
    <property type="entry name" value="Glyoxalase/Bleomycin resistance protein/Dihydroxybiphenyl dioxygenase"/>
    <property type="match status" value="1"/>
</dbReference>
<dbReference type="InterPro" id="IPR028973">
    <property type="entry name" value="PhnB-like"/>
</dbReference>
<dbReference type="AlphaFoldDB" id="A0A842HGB9"/>
<dbReference type="PANTHER" id="PTHR33990">
    <property type="entry name" value="PROTEIN YJDN-RELATED"/>
    <property type="match status" value="1"/>
</dbReference>
<dbReference type="Pfam" id="PF06983">
    <property type="entry name" value="3-dmu-9_3-mt"/>
    <property type="match status" value="1"/>
</dbReference>
<feature type="domain" description="PhnB-like" evidence="1">
    <location>
        <begin position="5"/>
        <end position="134"/>
    </location>
</feature>
<comment type="caution">
    <text evidence="2">The sequence shown here is derived from an EMBL/GenBank/DDBJ whole genome shotgun (WGS) entry which is preliminary data.</text>
</comment>
<evidence type="ECO:0000313" key="3">
    <source>
        <dbReference type="Proteomes" id="UP000546464"/>
    </source>
</evidence>
<proteinExistence type="predicted"/>
<reference evidence="2 3" key="1">
    <citation type="submission" date="2020-07" db="EMBL/GenBank/DDBJ databases">
        <authorList>
            <person name="Feng X."/>
        </authorList>
    </citation>
    <scope>NUCLEOTIDE SEQUENCE [LARGE SCALE GENOMIC DNA]</scope>
    <source>
        <strain evidence="2 3">JCM31066</strain>
    </source>
</reference>
<name>A0A842HGB9_9BACT</name>
<dbReference type="PANTHER" id="PTHR33990:SF1">
    <property type="entry name" value="PROTEIN YJDN"/>
    <property type="match status" value="1"/>
</dbReference>
<protein>
    <submittedName>
        <fullName evidence="2">VOC family protein</fullName>
    </submittedName>
</protein>
<accession>A0A842HGB9</accession>
<dbReference type="Gene3D" id="3.10.180.10">
    <property type="entry name" value="2,3-Dihydroxybiphenyl 1,2-Dioxygenase, domain 1"/>
    <property type="match status" value="1"/>
</dbReference>
<dbReference type="InterPro" id="IPR029068">
    <property type="entry name" value="Glyas_Bleomycin-R_OHBP_Dase"/>
</dbReference>
<organism evidence="2 3">
    <name type="scientific">Ruficoccus amylovorans</name>
    <dbReference type="NCBI Taxonomy" id="1804625"/>
    <lineage>
        <taxon>Bacteria</taxon>
        <taxon>Pseudomonadati</taxon>
        <taxon>Verrucomicrobiota</taxon>
        <taxon>Opitutia</taxon>
        <taxon>Puniceicoccales</taxon>
        <taxon>Cerasicoccaceae</taxon>
        <taxon>Ruficoccus</taxon>
    </lineage>
</organism>
<evidence type="ECO:0000259" key="1">
    <source>
        <dbReference type="Pfam" id="PF06983"/>
    </source>
</evidence>
<dbReference type="EMBL" id="JACHVB010000042">
    <property type="protein sequence ID" value="MBC2595462.1"/>
    <property type="molecule type" value="Genomic_DNA"/>
</dbReference>
<dbReference type="Proteomes" id="UP000546464">
    <property type="component" value="Unassembled WGS sequence"/>
</dbReference>
<dbReference type="RefSeq" id="WP_185676417.1">
    <property type="nucleotide sequence ID" value="NZ_JACHVB010000042.1"/>
</dbReference>
<gene>
    <name evidence="2" type="ORF">H5P28_14440</name>
</gene>
<evidence type="ECO:0000313" key="2">
    <source>
        <dbReference type="EMBL" id="MBC2595462.1"/>
    </source>
</evidence>
<dbReference type="CDD" id="cd06588">
    <property type="entry name" value="PhnB_like"/>
    <property type="match status" value="1"/>
</dbReference>
<keyword evidence="3" id="KW-1185">Reference proteome</keyword>